<dbReference type="Pfam" id="PF01183">
    <property type="entry name" value="Glyco_hydro_25"/>
    <property type="match status" value="1"/>
</dbReference>
<dbReference type="CDD" id="cd00599">
    <property type="entry name" value="GH25_muramidase"/>
    <property type="match status" value="1"/>
</dbReference>
<dbReference type="GO" id="GO:0009253">
    <property type="term" value="P:peptidoglycan catabolic process"/>
    <property type="evidence" value="ECO:0007669"/>
    <property type="project" value="InterPro"/>
</dbReference>
<protein>
    <recommendedName>
        <fullName evidence="4">Lysozyme</fullName>
    </recommendedName>
</protein>
<dbReference type="InterPro" id="IPR017853">
    <property type="entry name" value="GH"/>
</dbReference>
<evidence type="ECO:0008006" key="4">
    <source>
        <dbReference type="Google" id="ProtNLM"/>
    </source>
</evidence>
<dbReference type="AlphaFoldDB" id="A0A0P6X2J1"/>
<evidence type="ECO:0000313" key="3">
    <source>
        <dbReference type="Proteomes" id="UP000050514"/>
    </source>
</evidence>
<dbReference type="PANTHER" id="PTHR34135:SF2">
    <property type="entry name" value="LYSOZYME"/>
    <property type="match status" value="1"/>
</dbReference>
<dbReference type="EMBL" id="LGHJ01000015">
    <property type="protein sequence ID" value="KPL75232.1"/>
    <property type="molecule type" value="Genomic_DNA"/>
</dbReference>
<dbReference type="PANTHER" id="PTHR34135">
    <property type="entry name" value="LYSOZYME"/>
    <property type="match status" value="1"/>
</dbReference>
<dbReference type="GO" id="GO:0016052">
    <property type="term" value="P:carbohydrate catabolic process"/>
    <property type="evidence" value="ECO:0007669"/>
    <property type="project" value="TreeGrafter"/>
</dbReference>
<comment type="caution">
    <text evidence="2">The sequence shown here is derived from an EMBL/GenBank/DDBJ whole genome shotgun (WGS) entry which is preliminary data.</text>
</comment>
<dbReference type="SUPFAM" id="SSF51445">
    <property type="entry name" value="(Trans)glycosidases"/>
    <property type="match status" value="1"/>
</dbReference>
<sequence length="282" mass="31882">MAVPRPVTPPAERALGVDVSHWNDFVDFRALSGAGATFAVVKISQGSQLRDGRRIQHANAARRAGLLTGGYHWCDPTHDPDRQVENFLRASEDVQLDFCAVDVEQYWLDWEEWANHNITRILPPAQISRCARLVSEGIARRTAKPTLIYTRTTFVQAYAAPMLDWLSGWDLWLAQYPYPRGKLSLDWQTLRRQHLPQMFAPALPAGAADWRMWQFSGDRFVLPGGGGQPLDLNWFNGSPNDLRAWCGLAAPANPPPQPSLEEMVRRLWAAHPDLHLEKSRQC</sequence>
<dbReference type="RefSeq" id="WP_169787285.1">
    <property type="nucleotide sequence ID" value="NZ_DF967971.1"/>
</dbReference>
<keyword evidence="3" id="KW-1185">Reference proteome</keyword>
<dbReference type="GO" id="GO:0016998">
    <property type="term" value="P:cell wall macromolecule catabolic process"/>
    <property type="evidence" value="ECO:0007669"/>
    <property type="project" value="InterPro"/>
</dbReference>
<proteinExistence type="inferred from homology"/>
<evidence type="ECO:0000313" key="2">
    <source>
        <dbReference type="EMBL" id="KPL75232.1"/>
    </source>
</evidence>
<comment type="similarity">
    <text evidence="1">Belongs to the glycosyl hydrolase 25 family.</text>
</comment>
<gene>
    <name evidence="2" type="ORF">AC812_09745</name>
</gene>
<dbReference type="Proteomes" id="UP000050514">
    <property type="component" value="Unassembled WGS sequence"/>
</dbReference>
<name>A0A0P6X2J1_9CHLR</name>
<accession>A0A0P6X2J1</accession>
<reference evidence="2 3" key="1">
    <citation type="submission" date="2015-07" db="EMBL/GenBank/DDBJ databases">
        <title>Draft genome of Bellilinea caldifistulae DSM 17877.</title>
        <authorList>
            <person name="Hemp J."/>
            <person name="Ward L.M."/>
            <person name="Pace L.A."/>
            <person name="Fischer W.W."/>
        </authorList>
    </citation>
    <scope>NUCLEOTIDE SEQUENCE [LARGE SCALE GENOMIC DNA]</scope>
    <source>
        <strain evidence="2 3">GOMI-1</strain>
    </source>
</reference>
<dbReference type="Gene3D" id="3.20.20.80">
    <property type="entry name" value="Glycosidases"/>
    <property type="match status" value="1"/>
</dbReference>
<organism evidence="2 3">
    <name type="scientific">Bellilinea caldifistulae</name>
    <dbReference type="NCBI Taxonomy" id="360411"/>
    <lineage>
        <taxon>Bacteria</taxon>
        <taxon>Bacillati</taxon>
        <taxon>Chloroflexota</taxon>
        <taxon>Anaerolineae</taxon>
        <taxon>Anaerolineales</taxon>
        <taxon>Anaerolineaceae</taxon>
        <taxon>Bellilinea</taxon>
    </lineage>
</organism>
<dbReference type="PROSITE" id="PS51904">
    <property type="entry name" value="GLYCOSYL_HYDROL_F25_2"/>
    <property type="match status" value="1"/>
</dbReference>
<dbReference type="InterPro" id="IPR002053">
    <property type="entry name" value="Glyco_hydro_25"/>
</dbReference>
<dbReference type="GO" id="GO:0003796">
    <property type="term" value="F:lysozyme activity"/>
    <property type="evidence" value="ECO:0007669"/>
    <property type="project" value="InterPro"/>
</dbReference>
<evidence type="ECO:0000256" key="1">
    <source>
        <dbReference type="ARBA" id="ARBA00010646"/>
    </source>
</evidence>
<dbReference type="STRING" id="360411.AC812_09745"/>